<dbReference type="Proteomes" id="UP000319209">
    <property type="component" value="Chromosome"/>
</dbReference>
<protein>
    <submittedName>
        <fullName evidence="1">Uncharacterized protein</fullName>
    </submittedName>
</protein>
<dbReference type="RefSeq" id="WP_143381116.1">
    <property type="nucleotide sequence ID" value="NZ_CP041637.1"/>
</dbReference>
<dbReference type="EMBL" id="CP041637">
    <property type="protein sequence ID" value="QDO94229.1"/>
    <property type="molecule type" value="Genomic_DNA"/>
</dbReference>
<keyword evidence="2" id="KW-1185">Reference proteome</keyword>
<organism evidence="1 2">
    <name type="scientific">Formosa sediminum</name>
    <dbReference type="NCBI Taxonomy" id="2594004"/>
    <lineage>
        <taxon>Bacteria</taxon>
        <taxon>Pseudomonadati</taxon>
        <taxon>Bacteroidota</taxon>
        <taxon>Flavobacteriia</taxon>
        <taxon>Flavobacteriales</taxon>
        <taxon>Flavobacteriaceae</taxon>
        <taxon>Formosa</taxon>
    </lineage>
</organism>
<accession>A0A516GRT5</accession>
<dbReference type="KEGG" id="fop:FNB79_09680"/>
<proteinExistence type="predicted"/>
<evidence type="ECO:0000313" key="1">
    <source>
        <dbReference type="EMBL" id="QDO94229.1"/>
    </source>
</evidence>
<dbReference type="OrthoDB" id="1074546at2"/>
<dbReference type="AlphaFoldDB" id="A0A516GRT5"/>
<sequence length="536" mass="63940">MIQNKNIHLKLIFIFLVLLIKSKFCFSQQTVNLTNIDLIIYNKDDINLRLFEEKNKNQFIEVYLEFNDNSDNIFISTDLEYDNDIVTLEEIKLAENDVILRLTQIKKTNINDLLKYEIEINNNWFKYGEDTNKLILKFINKSLSVIQELYFNKKEFSGGLGSSRTYRETDNEEKWRVYNAEYFTTIVLDLGNNKHIYLLNDGDSQEFLFLPLVENDYLISNDDGISSIKNTLLYKTNYLETFERYDYEEFATLLKNKNNNYELVNTFNENLLKAEYETIMHNQFFIIGKNKKQIDIFNSYYEKIEIDSVKSAYLYRSGLEVLTNKGASYYDSELKIIDKFPKKSYSVCGTVSYEKYIVEYDKYEKSHIIKRIEGEAFSNQGKRKDFKLEGVKKRDIVTFLNNSNKTYWDTNIDFTGEKYINPNYLIVTRRNRSGIYKYEYSSSKYDTIADITNPFIYFPETIKNETILPINYKSITYNPKDGLVYFYKKNKVGIFPRHKTVQYQNINQETNSFYRITRERRKGWLDINTNIEYYDN</sequence>
<reference evidence="1 2" key="1">
    <citation type="submission" date="2019-07" db="EMBL/GenBank/DDBJ databases">
        <title>Genome sequencing for Formosa sp. PS13.</title>
        <authorList>
            <person name="Park S.-J."/>
        </authorList>
    </citation>
    <scope>NUCLEOTIDE SEQUENCE [LARGE SCALE GENOMIC DNA]</scope>
    <source>
        <strain evidence="1 2">PS13</strain>
    </source>
</reference>
<gene>
    <name evidence="1" type="ORF">FNB79_09680</name>
</gene>
<name>A0A516GRT5_9FLAO</name>
<evidence type="ECO:0000313" key="2">
    <source>
        <dbReference type="Proteomes" id="UP000319209"/>
    </source>
</evidence>